<dbReference type="PROSITE" id="PS51257">
    <property type="entry name" value="PROKAR_LIPOPROTEIN"/>
    <property type="match status" value="1"/>
</dbReference>
<dbReference type="RefSeq" id="WP_134675043.1">
    <property type="nucleotide sequence ID" value="NZ_SPUH01000002.1"/>
</dbReference>
<evidence type="ECO:0000313" key="3">
    <source>
        <dbReference type="EMBL" id="TKS52923.1"/>
    </source>
</evidence>
<dbReference type="Proteomes" id="UP000298681">
    <property type="component" value="Unassembled WGS sequence"/>
</dbReference>
<dbReference type="EMBL" id="SPUH01000002">
    <property type="protein sequence ID" value="TKS52923.1"/>
    <property type="molecule type" value="Genomic_DNA"/>
</dbReference>
<organism evidence="3 4">
    <name type="scientific">Luteimonas yindakuii</name>
    <dbReference type="NCBI Taxonomy" id="2565782"/>
    <lineage>
        <taxon>Bacteria</taxon>
        <taxon>Pseudomonadati</taxon>
        <taxon>Pseudomonadota</taxon>
        <taxon>Gammaproteobacteria</taxon>
        <taxon>Lysobacterales</taxon>
        <taxon>Lysobacteraceae</taxon>
        <taxon>Luteimonas</taxon>
    </lineage>
</organism>
<keyword evidence="2" id="KW-0732">Signal</keyword>
<dbReference type="Gene3D" id="2.40.128.640">
    <property type="match status" value="1"/>
</dbReference>
<evidence type="ECO:0000313" key="4">
    <source>
        <dbReference type="Proteomes" id="UP000298681"/>
    </source>
</evidence>
<reference evidence="3 4" key="1">
    <citation type="submission" date="2019-01" db="EMBL/GenBank/DDBJ databases">
        <authorList>
            <person name="Zhang S."/>
        </authorList>
    </citation>
    <scope>NUCLEOTIDE SEQUENCE [LARGE SCALE GENOMIC DNA]</scope>
    <source>
        <strain evidence="3 4">1626</strain>
    </source>
</reference>
<proteinExistence type="predicted"/>
<accession>A0A4Z1R9U1</accession>
<dbReference type="Pfam" id="PF04170">
    <property type="entry name" value="NlpE"/>
    <property type="match status" value="1"/>
</dbReference>
<sequence length="134" mass="14558">MRTPTCILPGLAILVLAACRVPAPEPLTAAEQMEWQGLQGCADCEAIDTVLVLSRDGGQQRFEMVETYLLQGGGEPFADAGAWQYEDSLIRLQGDEGSMRTYALLGDGRLQSRQANGSRERRAHELQPVSGVPQ</sequence>
<gene>
    <name evidence="3" type="ORF">E4582_11890</name>
</gene>
<evidence type="ECO:0000256" key="2">
    <source>
        <dbReference type="SAM" id="SignalP"/>
    </source>
</evidence>
<comment type="caution">
    <text evidence="3">The sequence shown here is derived from an EMBL/GenBank/DDBJ whole genome shotgun (WGS) entry which is preliminary data.</text>
</comment>
<protein>
    <submittedName>
        <fullName evidence="3">Copper resistance protein NlpE</fullName>
    </submittedName>
</protein>
<feature type="signal peptide" evidence="2">
    <location>
        <begin position="1"/>
        <end position="23"/>
    </location>
</feature>
<feature type="chain" id="PRO_5021360495" evidence="2">
    <location>
        <begin position="24"/>
        <end position="134"/>
    </location>
</feature>
<feature type="region of interest" description="Disordered" evidence="1">
    <location>
        <begin position="111"/>
        <end position="134"/>
    </location>
</feature>
<dbReference type="InterPro" id="IPR007298">
    <property type="entry name" value="Cu-R_lipoprotein_NlpE"/>
</dbReference>
<evidence type="ECO:0000256" key="1">
    <source>
        <dbReference type="SAM" id="MobiDB-lite"/>
    </source>
</evidence>
<name>A0A4Z1R9U1_9GAMM</name>
<keyword evidence="4" id="KW-1185">Reference proteome</keyword>
<dbReference type="AlphaFoldDB" id="A0A4Z1R9U1"/>